<proteinExistence type="predicted"/>
<gene>
    <name evidence="3" type="ORF">KY465_17485</name>
</gene>
<dbReference type="PANTHER" id="PTHR23028:SF131">
    <property type="entry name" value="BLR2367 PROTEIN"/>
    <property type="match status" value="1"/>
</dbReference>
<keyword evidence="3" id="KW-0808">Transferase</keyword>
<dbReference type="GO" id="GO:0016746">
    <property type="term" value="F:acyltransferase activity"/>
    <property type="evidence" value="ECO:0007669"/>
    <property type="project" value="UniProtKB-KW"/>
</dbReference>
<evidence type="ECO:0000313" key="4">
    <source>
        <dbReference type="Proteomes" id="UP001430804"/>
    </source>
</evidence>
<feature type="transmembrane region" description="Helical" evidence="1">
    <location>
        <begin position="276"/>
        <end position="295"/>
    </location>
</feature>
<keyword evidence="4" id="KW-1185">Reference proteome</keyword>
<dbReference type="InterPro" id="IPR002656">
    <property type="entry name" value="Acyl_transf_3_dom"/>
</dbReference>
<dbReference type="Pfam" id="PF01757">
    <property type="entry name" value="Acyl_transf_3"/>
    <property type="match status" value="1"/>
</dbReference>
<evidence type="ECO:0000256" key="1">
    <source>
        <dbReference type="SAM" id="Phobius"/>
    </source>
</evidence>
<sequence>MPQSYRLFSTWRLLAALLVMAYHFCHYHAEPRPIVTWFEHMLPLLDMFFIMSGFLIFDRYGSMENTGRNYLRFLIKRLARLYPLHLFTLSVFVAFALLVHFGVLNSQGAGDRYDLAALPANLLLVQAWGGSNGLSFNYVSWSLSGEWFAYLLFPLILFVAGRGRQLGLVLLLALMLLGLEYADRHAEDKYDLWYYTKHWAAYRVAADFLFGVILCRAARQLRVPPGAQWLAWAMLAATFWAMFAEAGIYLTLAMFGVAITLAALSERRDANATRWLDPLMPVASVSFGVYLWHPVIELFAYSLVWKRLMGAADPVVFWLYLPLPMLATIAVAMFSARHLERPTGKWLEKTLGEWAARRPWRILRT</sequence>
<dbReference type="RefSeq" id="WP_219203404.1">
    <property type="nucleotide sequence ID" value="NZ_JAHWQX010000005.1"/>
</dbReference>
<dbReference type="InterPro" id="IPR050879">
    <property type="entry name" value="Acyltransferase_3"/>
</dbReference>
<evidence type="ECO:0000259" key="2">
    <source>
        <dbReference type="Pfam" id="PF01757"/>
    </source>
</evidence>
<keyword evidence="3" id="KW-0012">Acyltransferase</keyword>
<name>A0ABS6WVF9_9HYPH</name>
<feature type="transmembrane region" description="Helical" evidence="1">
    <location>
        <begin position="315"/>
        <end position="336"/>
    </location>
</feature>
<feature type="transmembrane region" description="Helical" evidence="1">
    <location>
        <begin position="138"/>
        <end position="159"/>
    </location>
</feature>
<reference evidence="3" key="1">
    <citation type="submission" date="2021-07" db="EMBL/GenBank/DDBJ databases">
        <title>Pseudohoeflea marina sp. nov. a polyhydroxyalcanoate-producing bacterium.</title>
        <authorList>
            <person name="Zheng W."/>
            <person name="Yu S."/>
            <person name="Huang Y."/>
        </authorList>
    </citation>
    <scope>NUCLEOTIDE SEQUENCE</scope>
    <source>
        <strain evidence="3">DP4N28-3</strain>
    </source>
</reference>
<evidence type="ECO:0000313" key="3">
    <source>
        <dbReference type="EMBL" id="MBW3099075.1"/>
    </source>
</evidence>
<feature type="transmembrane region" description="Helical" evidence="1">
    <location>
        <begin position="166"/>
        <end position="182"/>
    </location>
</feature>
<dbReference type="PANTHER" id="PTHR23028">
    <property type="entry name" value="ACETYLTRANSFERASE"/>
    <property type="match status" value="1"/>
</dbReference>
<keyword evidence="1" id="KW-0812">Transmembrane</keyword>
<feature type="transmembrane region" description="Helical" evidence="1">
    <location>
        <begin position="37"/>
        <end position="57"/>
    </location>
</feature>
<dbReference type="Proteomes" id="UP001430804">
    <property type="component" value="Unassembled WGS sequence"/>
</dbReference>
<accession>A0ABS6WVF9</accession>
<keyword evidence="1" id="KW-1133">Transmembrane helix</keyword>
<keyword evidence="1" id="KW-0472">Membrane</keyword>
<organism evidence="3 4">
    <name type="scientific">Pseudohoeflea coraliihabitans</name>
    <dbReference type="NCBI Taxonomy" id="2860393"/>
    <lineage>
        <taxon>Bacteria</taxon>
        <taxon>Pseudomonadati</taxon>
        <taxon>Pseudomonadota</taxon>
        <taxon>Alphaproteobacteria</taxon>
        <taxon>Hyphomicrobiales</taxon>
        <taxon>Rhizobiaceae</taxon>
        <taxon>Pseudohoeflea</taxon>
    </lineage>
</organism>
<feature type="domain" description="Acyltransferase 3" evidence="2">
    <location>
        <begin position="11"/>
        <end position="334"/>
    </location>
</feature>
<feature type="transmembrane region" description="Helical" evidence="1">
    <location>
        <begin position="78"/>
        <end position="103"/>
    </location>
</feature>
<dbReference type="EMBL" id="JAHWQX010000005">
    <property type="protein sequence ID" value="MBW3099075.1"/>
    <property type="molecule type" value="Genomic_DNA"/>
</dbReference>
<protein>
    <submittedName>
        <fullName evidence="3">Acyltransferase</fullName>
    </submittedName>
</protein>
<feature type="transmembrane region" description="Helical" evidence="1">
    <location>
        <begin position="248"/>
        <end position="264"/>
    </location>
</feature>
<comment type="caution">
    <text evidence="3">The sequence shown here is derived from an EMBL/GenBank/DDBJ whole genome shotgun (WGS) entry which is preliminary data.</text>
</comment>